<dbReference type="GO" id="GO:0004066">
    <property type="term" value="F:asparagine synthase (glutamine-hydrolyzing) activity"/>
    <property type="evidence" value="ECO:0007669"/>
    <property type="project" value="InterPro"/>
</dbReference>
<organism evidence="10 11">
    <name type="scientific">Mycena venus</name>
    <dbReference type="NCBI Taxonomy" id="2733690"/>
    <lineage>
        <taxon>Eukaryota</taxon>
        <taxon>Fungi</taxon>
        <taxon>Dikarya</taxon>
        <taxon>Basidiomycota</taxon>
        <taxon>Agaricomycotina</taxon>
        <taxon>Agaricomycetes</taxon>
        <taxon>Agaricomycetidae</taxon>
        <taxon>Agaricales</taxon>
        <taxon>Marasmiineae</taxon>
        <taxon>Mycenaceae</taxon>
        <taxon>Mycena</taxon>
    </lineage>
</organism>
<protein>
    <submittedName>
        <fullName evidence="10">Asparagine synthetase domain-containing protein</fullName>
    </submittedName>
</protein>
<dbReference type="InterPro" id="IPR029055">
    <property type="entry name" value="Ntn_hydrolases_N"/>
</dbReference>
<keyword evidence="6" id="KW-0061">Asparagine biosynthesis</keyword>
<dbReference type="Gene3D" id="3.60.20.10">
    <property type="entry name" value="Glutamine Phosphoribosylpyrophosphate, subunit 1, domain 1"/>
    <property type="match status" value="1"/>
</dbReference>
<dbReference type="GO" id="GO:0005829">
    <property type="term" value="C:cytosol"/>
    <property type="evidence" value="ECO:0007669"/>
    <property type="project" value="TreeGrafter"/>
</dbReference>
<evidence type="ECO:0000256" key="3">
    <source>
        <dbReference type="ARBA" id="ARBA00022840"/>
    </source>
</evidence>
<reference evidence="10" key="1">
    <citation type="submission" date="2020-05" db="EMBL/GenBank/DDBJ databases">
        <title>Mycena genomes resolve the evolution of fungal bioluminescence.</title>
        <authorList>
            <person name="Tsai I.J."/>
        </authorList>
    </citation>
    <scope>NUCLEOTIDE SEQUENCE</scope>
    <source>
        <strain evidence="10">CCC161011</strain>
    </source>
</reference>
<feature type="binding site" evidence="7">
    <location>
        <position position="302"/>
    </location>
    <ligand>
        <name>ATP</name>
        <dbReference type="ChEBI" id="CHEBI:30616"/>
    </ligand>
</feature>
<dbReference type="GO" id="GO:0005524">
    <property type="term" value="F:ATP binding"/>
    <property type="evidence" value="ECO:0007669"/>
    <property type="project" value="UniProtKB-KW"/>
</dbReference>
<evidence type="ECO:0000313" key="10">
    <source>
        <dbReference type="EMBL" id="KAF7354328.1"/>
    </source>
</evidence>
<evidence type="ECO:0000313" key="11">
    <source>
        <dbReference type="Proteomes" id="UP000620124"/>
    </source>
</evidence>
<evidence type="ECO:0000256" key="2">
    <source>
        <dbReference type="ARBA" id="ARBA00022741"/>
    </source>
</evidence>
<comment type="caution">
    <text evidence="10">The sequence shown here is derived from an EMBL/GenBank/DDBJ whole genome shotgun (WGS) entry which is preliminary data.</text>
</comment>
<dbReference type="SUPFAM" id="SSF56235">
    <property type="entry name" value="N-terminal nucleophile aminohydrolases (Ntn hydrolases)"/>
    <property type="match status" value="1"/>
</dbReference>
<feature type="binding site" evidence="7">
    <location>
        <begin position="374"/>
        <end position="375"/>
    </location>
    <ligand>
        <name>ATP</name>
        <dbReference type="ChEBI" id="CHEBI:30616"/>
    </ligand>
</feature>
<dbReference type="Pfam" id="PF00733">
    <property type="entry name" value="Asn_synthase"/>
    <property type="match status" value="1"/>
</dbReference>
<dbReference type="AlphaFoldDB" id="A0A8H7D0L7"/>
<evidence type="ECO:0000256" key="6">
    <source>
        <dbReference type="PIRSR" id="PIRSR001589-1"/>
    </source>
</evidence>
<keyword evidence="6" id="KW-0028">Amino-acid biosynthesis</keyword>
<evidence type="ECO:0000256" key="8">
    <source>
        <dbReference type="PIRSR" id="PIRSR001589-3"/>
    </source>
</evidence>
<dbReference type="InterPro" id="IPR051786">
    <property type="entry name" value="ASN_synthetase/amidase"/>
</dbReference>
<dbReference type="Proteomes" id="UP000620124">
    <property type="component" value="Unassembled WGS sequence"/>
</dbReference>
<name>A0A8H7D0L7_9AGAR</name>
<dbReference type="InterPro" id="IPR033738">
    <property type="entry name" value="AsnB_N"/>
</dbReference>
<dbReference type="GO" id="GO:0006529">
    <property type="term" value="P:asparagine biosynthetic process"/>
    <property type="evidence" value="ECO:0007669"/>
    <property type="project" value="UniProtKB-KW"/>
</dbReference>
<feature type="binding site" evidence="7">
    <location>
        <position position="106"/>
    </location>
    <ligand>
        <name>L-glutamine</name>
        <dbReference type="ChEBI" id="CHEBI:58359"/>
    </ligand>
</feature>
<dbReference type="PANTHER" id="PTHR43284:SF1">
    <property type="entry name" value="ASPARAGINE SYNTHETASE"/>
    <property type="match status" value="1"/>
</dbReference>
<dbReference type="CDD" id="cd01991">
    <property type="entry name" value="Asn_synthase_B_C"/>
    <property type="match status" value="1"/>
</dbReference>
<dbReference type="EMBL" id="JACAZI010000008">
    <property type="protein sequence ID" value="KAF7354328.1"/>
    <property type="molecule type" value="Genomic_DNA"/>
</dbReference>
<evidence type="ECO:0000256" key="4">
    <source>
        <dbReference type="ARBA" id="ARBA00022962"/>
    </source>
</evidence>
<feature type="active site" description="For GATase activity" evidence="6">
    <location>
        <position position="2"/>
    </location>
</feature>
<gene>
    <name evidence="10" type="ORF">MVEN_01121200</name>
</gene>
<comment type="similarity">
    <text evidence="1">Belongs to the asparagine synthetase family.</text>
</comment>
<evidence type="ECO:0000256" key="1">
    <source>
        <dbReference type="ARBA" id="ARBA00005752"/>
    </source>
</evidence>
<feature type="domain" description="Glutamine amidotransferase type-2" evidence="9">
    <location>
        <begin position="2"/>
        <end position="215"/>
    </location>
</feature>
<dbReference type="InterPro" id="IPR006426">
    <property type="entry name" value="Asn_synth_AEB"/>
</dbReference>
<proteinExistence type="inferred from homology"/>
<dbReference type="CDD" id="cd00712">
    <property type="entry name" value="AsnB"/>
    <property type="match status" value="1"/>
</dbReference>
<dbReference type="Gene3D" id="3.40.50.620">
    <property type="entry name" value="HUPs"/>
    <property type="match status" value="2"/>
</dbReference>
<dbReference type="InterPro" id="IPR001962">
    <property type="entry name" value="Asn_synthase"/>
</dbReference>
<dbReference type="PIRSF" id="PIRSF001589">
    <property type="entry name" value="Asn_synthetase_glu-h"/>
    <property type="match status" value="1"/>
</dbReference>
<dbReference type="NCBIfam" id="TIGR01536">
    <property type="entry name" value="asn_synth_AEB"/>
    <property type="match status" value="1"/>
</dbReference>
<evidence type="ECO:0000256" key="5">
    <source>
        <dbReference type="PIRNR" id="PIRNR001589"/>
    </source>
</evidence>
<dbReference type="InterPro" id="IPR017932">
    <property type="entry name" value="GATase_2_dom"/>
</dbReference>
<evidence type="ECO:0000259" key="9">
    <source>
        <dbReference type="PROSITE" id="PS51278"/>
    </source>
</evidence>
<keyword evidence="2 5" id="KW-0547">Nucleotide-binding</keyword>
<dbReference type="PROSITE" id="PS51278">
    <property type="entry name" value="GATASE_TYPE_2"/>
    <property type="match status" value="1"/>
</dbReference>
<dbReference type="OrthoDB" id="409189at2759"/>
<dbReference type="Pfam" id="PF13537">
    <property type="entry name" value="GATase_7"/>
    <property type="match status" value="1"/>
</dbReference>
<dbReference type="InterPro" id="IPR014729">
    <property type="entry name" value="Rossmann-like_a/b/a_fold"/>
</dbReference>
<sequence>MCGIVSAFYPDGVSPPSVEDLKHGLETSLDIIKHRGPDSNGIYMSPDNRVGLGHVRLSIIDLQTGQQPLSDEDDSIFCVVTGEIYDHDRIRGEMQSQGYSFKTKSDSELVVQLYKRDGFNLVHSLRGEFAFILYDVKRRLQFVARDRFGIKPLYYTVSNGCIMFGSEMKAFMGLGWQAEWDADSIVNDGDSGDERTVFKGVFKLAAGYSAIVRASGCIEKQAYWDITYPAAAATPTSTLDTMISTVQDHMVEAVRLRLRSDVPLAVYLSGGIDSSAVAGIATHLLREKDPNAKITAFTLAYVDDKSTDESHLAAQTVAHLGANHILVEATEKSLVDVFEEVVWHSEMINTSFHGSGKLLLSRAVRAAGFKVVLSGEGSDETFAGYQWFPLDYLREADPAAASLGIPLPSEAERRALSEEFAAAKGIVLPNTNTTSLQKSDGPRSLLNITAHLSVAQLSTSARVPLTAAMFPPEVLQVVGPPSHTRCVEEGVDGRVRHNSLTGYWHSLNVALYVMAKGHLGRRILNFIGDRADMANSLESRVAFLDHRLVEYVSSLPPSLKIMPIAGNEPGKWTLTEKWVLRQAVRPFVTEETYLRKKTPFNPPPSRPPAVATDLVPLQIHLKARITQATVERLGFIHWPYIRDVLADYLEAPTFPEKGIIDSRACALMVILSYIVLQERFNVPTYKP</sequence>
<accession>A0A8H7D0L7</accession>
<dbReference type="PANTHER" id="PTHR43284">
    <property type="entry name" value="ASPARAGINE SYNTHETASE (GLUTAMINE-HYDROLYZING)"/>
    <property type="match status" value="1"/>
</dbReference>
<feature type="site" description="Important for beta-aspartyl-AMP intermediate formation" evidence="8">
    <location>
        <position position="376"/>
    </location>
</feature>
<keyword evidence="11" id="KW-1185">Reference proteome</keyword>
<keyword evidence="3 5" id="KW-0067">ATP-binding</keyword>
<evidence type="ECO:0000256" key="7">
    <source>
        <dbReference type="PIRSR" id="PIRSR001589-2"/>
    </source>
</evidence>
<keyword evidence="4 6" id="KW-0315">Glutamine amidotransferase</keyword>
<dbReference type="SUPFAM" id="SSF52402">
    <property type="entry name" value="Adenine nucleotide alpha hydrolases-like"/>
    <property type="match status" value="1"/>
</dbReference>